<dbReference type="Proteomes" id="UP001278571">
    <property type="component" value="Unassembled WGS sequence"/>
</dbReference>
<name>A0ABU4K1S6_9ACTN</name>
<evidence type="ECO:0000313" key="2">
    <source>
        <dbReference type="Proteomes" id="UP001278571"/>
    </source>
</evidence>
<dbReference type="EMBL" id="JAWJZF010000245">
    <property type="protein sequence ID" value="MDX2291705.1"/>
    <property type="molecule type" value="Genomic_DNA"/>
</dbReference>
<protein>
    <submittedName>
        <fullName evidence="1">Uncharacterized protein</fullName>
    </submittedName>
</protein>
<reference evidence="1 2" key="1">
    <citation type="submission" date="2023-10" db="EMBL/GenBank/DDBJ databases">
        <authorList>
            <person name="Wang X.X."/>
        </authorList>
    </citation>
    <scope>NUCLEOTIDE SEQUENCE [LARGE SCALE GENOMIC DNA]</scope>
    <source>
        <strain evidence="1 2">NBRC 12816</strain>
    </source>
</reference>
<evidence type="ECO:0000313" key="1">
    <source>
        <dbReference type="EMBL" id="MDX2291705.1"/>
    </source>
</evidence>
<dbReference type="RefSeq" id="WP_319008247.1">
    <property type="nucleotide sequence ID" value="NZ_JAWJZF010000245.1"/>
</dbReference>
<gene>
    <name evidence="1" type="ORF">R2363_05900</name>
</gene>
<sequence>MTGEVAPEVRAVQRRIVSTTNAYGRLNGDGLAMWREVDCGR</sequence>
<organism evidence="1 2">
    <name type="scientific">Streptomyces roseolus</name>
    <dbReference type="NCBI Taxonomy" id="67358"/>
    <lineage>
        <taxon>Bacteria</taxon>
        <taxon>Bacillati</taxon>
        <taxon>Actinomycetota</taxon>
        <taxon>Actinomycetes</taxon>
        <taxon>Kitasatosporales</taxon>
        <taxon>Streptomycetaceae</taxon>
        <taxon>Streptomyces</taxon>
    </lineage>
</organism>
<keyword evidence="2" id="KW-1185">Reference proteome</keyword>
<comment type="caution">
    <text evidence="1">The sequence shown here is derived from an EMBL/GenBank/DDBJ whole genome shotgun (WGS) entry which is preliminary data.</text>
</comment>
<proteinExistence type="predicted"/>
<accession>A0ABU4K1S6</accession>